<keyword evidence="1" id="KW-1133">Transmembrane helix</keyword>
<dbReference type="Proteomes" id="UP000633205">
    <property type="component" value="Unassembled WGS sequence"/>
</dbReference>
<keyword evidence="3" id="KW-1185">Reference proteome</keyword>
<evidence type="ECO:0000313" key="3">
    <source>
        <dbReference type="Proteomes" id="UP000633205"/>
    </source>
</evidence>
<feature type="transmembrane region" description="Helical" evidence="1">
    <location>
        <begin position="12"/>
        <end position="38"/>
    </location>
</feature>
<sequence length="71" mass="7321">MYDASFETIRLWAFIASATNVVSAIVSLVALILGILALRGSRPAVSGVAVGISAAHIFGTVTTTLFSLVVI</sequence>
<reference evidence="2" key="1">
    <citation type="journal article" date="2014" name="Int. J. Syst. Evol. Microbiol.">
        <title>Complete genome sequence of Corynebacterium casei LMG S-19264T (=DSM 44701T), isolated from a smear-ripened cheese.</title>
        <authorList>
            <consortium name="US DOE Joint Genome Institute (JGI-PGF)"/>
            <person name="Walter F."/>
            <person name="Albersmeier A."/>
            <person name="Kalinowski J."/>
            <person name="Ruckert C."/>
        </authorList>
    </citation>
    <scope>NUCLEOTIDE SEQUENCE</scope>
    <source>
        <strain evidence="2">CGMCC 1.15152</strain>
    </source>
</reference>
<keyword evidence="1" id="KW-0812">Transmembrane</keyword>
<gene>
    <name evidence="2" type="ORF">GCM10010915_04990</name>
</gene>
<proteinExistence type="predicted"/>
<dbReference type="EMBL" id="BMHO01000001">
    <property type="protein sequence ID" value="GGD27973.1"/>
    <property type="molecule type" value="Genomic_DNA"/>
</dbReference>
<reference evidence="2" key="2">
    <citation type="submission" date="2020-09" db="EMBL/GenBank/DDBJ databases">
        <authorList>
            <person name="Sun Q."/>
            <person name="Zhou Y."/>
        </authorList>
    </citation>
    <scope>NUCLEOTIDE SEQUENCE</scope>
    <source>
        <strain evidence="2">CGMCC 1.15152</strain>
    </source>
</reference>
<feature type="transmembrane region" description="Helical" evidence="1">
    <location>
        <begin position="44"/>
        <end position="70"/>
    </location>
</feature>
<accession>A0A917DDI9</accession>
<dbReference type="AlphaFoldDB" id="A0A917DDI9"/>
<evidence type="ECO:0000256" key="1">
    <source>
        <dbReference type="SAM" id="Phobius"/>
    </source>
</evidence>
<organism evidence="2 3">
    <name type="scientific">Microbacterium faecale</name>
    <dbReference type="NCBI Taxonomy" id="1804630"/>
    <lineage>
        <taxon>Bacteria</taxon>
        <taxon>Bacillati</taxon>
        <taxon>Actinomycetota</taxon>
        <taxon>Actinomycetes</taxon>
        <taxon>Micrococcales</taxon>
        <taxon>Microbacteriaceae</taxon>
        <taxon>Microbacterium</taxon>
    </lineage>
</organism>
<keyword evidence="1" id="KW-0472">Membrane</keyword>
<comment type="caution">
    <text evidence="2">The sequence shown here is derived from an EMBL/GenBank/DDBJ whole genome shotgun (WGS) entry which is preliminary data.</text>
</comment>
<name>A0A917DDI9_9MICO</name>
<protein>
    <submittedName>
        <fullName evidence="2">Uncharacterized protein</fullName>
    </submittedName>
</protein>
<evidence type="ECO:0000313" key="2">
    <source>
        <dbReference type="EMBL" id="GGD27973.1"/>
    </source>
</evidence>